<organism evidence="2 3">
    <name type="scientific">Araneus ventricosus</name>
    <name type="common">Orbweaver spider</name>
    <name type="synonym">Epeira ventricosa</name>
    <dbReference type="NCBI Taxonomy" id="182803"/>
    <lineage>
        <taxon>Eukaryota</taxon>
        <taxon>Metazoa</taxon>
        <taxon>Ecdysozoa</taxon>
        <taxon>Arthropoda</taxon>
        <taxon>Chelicerata</taxon>
        <taxon>Arachnida</taxon>
        <taxon>Araneae</taxon>
        <taxon>Araneomorphae</taxon>
        <taxon>Entelegynae</taxon>
        <taxon>Araneoidea</taxon>
        <taxon>Araneidae</taxon>
        <taxon>Araneus</taxon>
    </lineage>
</organism>
<dbReference type="EMBL" id="BGPR01076374">
    <property type="protein sequence ID" value="GBL60781.1"/>
    <property type="molecule type" value="Genomic_DNA"/>
</dbReference>
<evidence type="ECO:0000313" key="3">
    <source>
        <dbReference type="Proteomes" id="UP000499080"/>
    </source>
</evidence>
<comment type="caution">
    <text evidence="2">The sequence shown here is derived from an EMBL/GenBank/DDBJ whole genome shotgun (WGS) entry which is preliminary data.</text>
</comment>
<reference evidence="2 3" key="1">
    <citation type="journal article" date="2019" name="Sci. Rep.">
        <title>Orb-weaving spider Araneus ventricosus genome elucidates the spidroin gene catalogue.</title>
        <authorList>
            <person name="Kono N."/>
            <person name="Nakamura H."/>
            <person name="Ohtoshi R."/>
            <person name="Moran D.A.P."/>
            <person name="Shinohara A."/>
            <person name="Yoshida Y."/>
            <person name="Fujiwara M."/>
            <person name="Mori M."/>
            <person name="Tomita M."/>
            <person name="Arakawa K."/>
        </authorList>
    </citation>
    <scope>NUCLEOTIDE SEQUENCE [LARGE SCALE GENOMIC DNA]</scope>
</reference>
<accession>A0A4Y1ZNV4</accession>
<proteinExistence type="predicted"/>
<dbReference type="AlphaFoldDB" id="A0A4Y1ZNV4"/>
<evidence type="ECO:0000256" key="1">
    <source>
        <dbReference type="SAM" id="SignalP"/>
    </source>
</evidence>
<feature type="chain" id="PRO_5021458316" description="DUF4817 domain-containing protein" evidence="1">
    <location>
        <begin position="18"/>
        <end position="123"/>
    </location>
</feature>
<protein>
    <recommendedName>
        <fullName evidence="4">DUF4817 domain-containing protein</fullName>
    </recommendedName>
</protein>
<name>A0A4Y1ZNV4_ARAVE</name>
<gene>
    <name evidence="2" type="ORF">AVEN_252695_1</name>
</gene>
<evidence type="ECO:0008006" key="4">
    <source>
        <dbReference type="Google" id="ProtNLM"/>
    </source>
</evidence>
<keyword evidence="3" id="KW-1185">Reference proteome</keyword>
<feature type="signal peptide" evidence="1">
    <location>
        <begin position="1"/>
        <end position="17"/>
    </location>
</feature>
<keyword evidence="1" id="KW-0732">Signal</keyword>
<evidence type="ECO:0000313" key="2">
    <source>
        <dbReference type="EMBL" id="GBL60781.1"/>
    </source>
</evidence>
<sequence>MWVAVVIFIASATQVNSSTAAIFRSKVNWPLRGVDTLKGFQRFGDQNTYLNKPYIVISHNDNFKDHLKKPAGVVSPKLSRIGPSTGEGKNTLSASKACHSLTQAGKIVRTCFVLYNEETEYAI</sequence>
<dbReference type="Proteomes" id="UP000499080">
    <property type="component" value="Unassembled WGS sequence"/>
</dbReference>